<keyword evidence="1" id="KW-0472">Membrane</keyword>
<feature type="transmembrane region" description="Helical" evidence="1">
    <location>
        <begin position="42"/>
        <end position="64"/>
    </location>
</feature>
<name>A0ABS0YV25_9BACT</name>
<protein>
    <submittedName>
        <fullName evidence="2">Uncharacterized protein</fullName>
    </submittedName>
</protein>
<accession>A0ABS0YV25</accession>
<keyword evidence="3" id="KW-1185">Reference proteome</keyword>
<comment type="caution">
    <text evidence="2">The sequence shown here is derived from an EMBL/GenBank/DDBJ whole genome shotgun (WGS) entry which is preliminary data.</text>
</comment>
<evidence type="ECO:0000256" key="1">
    <source>
        <dbReference type="SAM" id="Phobius"/>
    </source>
</evidence>
<reference evidence="2 3" key="1">
    <citation type="submission" date="2020-12" db="EMBL/GenBank/DDBJ databases">
        <title>Geomonas sp. Red259, isolated from paddy soil.</title>
        <authorList>
            <person name="Xu Z."/>
            <person name="Zhang Z."/>
            <person name="Masuda Y."/>
            <person name="Itoh H."/>
            <person name="Senoo K."/>
        </authorList>
    </citation>
    <scope>NUCLEOTIDE SEQUENCE [LARGE SCALE GENOMIC DNA]</scope>
    <source>
        <strain evidence="2 3">Red259</strain>
    </source>
</reference>
<evidence type="ECO:0000313" key="2">
    <source>
        <dbReference type="EMBL" id="MBJ6801823.1"/>
    </source>
</evidence>
<proteinExistence type="predicted"/>
<feature type="transmembrane region" description="Helical" evidence="1">
    <location>
        <begin position="235"/>
        <end position="254"/>
    </location>
</feature>
<sequence>MKSFFSFGFPFLLRIIIPGSFASLAIAPVYECVFPYRLGSNFEFYIFFSIAVGLFCIFIGEHILRFYEGYWFWPEFLRKFCISRLQKKITHLQTVYDQTNDQIKRQVINGKLLRFPIKEIPTERVPRYQAEMPTLLGNILRAYEAYPNSRYGIKSIFFWPMFWLLLDKDARKEIEEQWVFAECLTYISFLSLILAVFYFLLYWFDQIGLISKVLFIIDPTAFKVMNLTRISAKKFIYVTMFGSLIANARITYLISLRHHLRNGAYFQAVFALKKNEVKETLLMKESDSEYWNEMWLYLRYKLIKCQKCKSFFPASYFKDDICNDCHTDNNDLKKS</sequence>
<keyword evidence="1" id="KW-0812">Transmembrane</keyword>
<dbReference type="Proteomes" id="UP000641025">
    <property type="component" value="Unassembled WGS sequence"/>
</dbReference>
<evidence type="ECO:0000313" key="3">
    <source>
        <dbReference type="Proteomes" id="UP000641025"/>
    </source>
</evidence>
<organism evidence="2 3">
    <name type="scientific">Geomonas propionica</name>
    <dbReference type="NCBI Taxonomy" id="2798582"/>
    <lineage>
        <taxon>Bacteria</taxon>
        <taxon>Pseudomonadati</taxon>
        <taxon>Thermodesulfobacteriota</taxon>
        <taxon>Desulfuromonadia</taxon>
        <taxon>Geobacterales</taxon>
        <taxon>Geobacteraceae</taxon>
        <taxon>Geomonas</taxon>
    </lineage>
</organism>
<gene>
    <name evidence="2" type="ORF">JFN90_16975</name>
</gene>
<dbReference type="RefSeq" id="WP_199396309.1">
    <property type="nucleotide sequence ID" value="NZ_JAEMHK010000014.1"/>
</dbReference>
<feature type="transmembrane region" description="Helical" evidence="1">
    <location>
        <begin position="12"/>
        <end position="30"/>
    </location>
</feature>
<dbReference type="EMBL" id="JAEMHK010000014">
    <property type="protein sequence ID" value="MBJ6801823.1"/>
    <property type="molecule type" value="Genomic_DNA"/>
</dbReference>
<keyword evidence="1" id="KW-1133">Transmembrane helix</keyword>
<feature type="transmembrane region" description="Helical" evidence="1">
    <location>
        <begin position="178"/>
        <end position="204"/>
    </location>
</feature>